<organism evidence="1 2">
    <name type="scientific">Nezara viridula</name>
    <name type="common">Southern green stink bug</name>
    <name type="synonym">Cimex viridulus</name>
    <dbReference type="NCBI Taxonomy" id="85310"/>
    <lineage>
        <taxon>Eukaryota</taxon>
        <taxon>Metazoa</taxon>
        <taxon>Ecdysozoa</taxon>
        <taxon>Arthropoda</taxon>
        <taxon>Hexapoda</taxon>
        <taxon>Insecta</taxon>
        <taxon>Pterygota</taxon>
        <taxon>Neoptera</taxon>
        <taxon>Paraneoptera</taxon>
        <taxon>Hemiptera</taxon>
        <taxon>Heteroptera</taxon>
        <taxon>Panheteroptera</taxon>
        <taxon>Pentatomomorpha</taxon>
        <taxon>Pentatomoidea</taxon>
        <taxon>Pentatomidae</taxon>
        <taxon>Pentatominae</taxon>
        <taxon>Nezara</taxon>
    </lineage>
</organism>
<protein>
    <submittedName>
        <fullName evidence="1">Uncharacterized protein</fullName>
    </submittedName>
</protein>
<sequence>MAGRGRGKFPFNSSQQNNIKVQKCAIEDPINIYLRMSKNFPVSPNSESIQIWMKDVLNEVTINPEIAIEVAKYLHLFTNIRRDDPSVGSQIKRCFLQELELSYNGYIHSESDSFKYRNFTYFFGASTYFIRESGNPPLKDLMAALLILISKLNIIDDIEDFIVYSKCVAWLSRLITDPMDGSVLSVAYKEALNRLRELIASGKGNLICLACLEKSVNQGILKESSQEFYHECLSETDFKAVKSDLSITIPVGDKYKFILDSFTNVTYI</sequence>
<evidence type="ECO:0000313" key="1">
    <source>
        <dbReference type="EMBL" id="CAH1394274.1"/>
    </source>
</evidence>
<dbReference type="OrthoDB" id="6593309at2759"/>
<dbReference type="AlphaFoldDB" id="A0A9P0H0B0"/>
<evidence type="ECO:0000313" key="2">
    <source>
        <dbReference type="Proteomes" id="UP001152798"/>
    </source>
</evidence>
<dbReference type="Proteomes" id="UP001152798">
    <property type="component" value="Chromosome 2"/>
</dbReference>
<gene>
    <name evidence="1" type="ORF">NEZAVI_LOCUS4805</name>
</gene>
<reference evidence="1" key="1">
    <citation type="submission" date="2022-01" db="EMBL/GenBank/DDBJ databases">
        <authorList>
            <person name="King R."/>
        </authorList>
    </citation>
    <scope>NUCLEOTIDE SEQUENCE</scope>
</reference>
<keyword evidence="2" id="KW-1185">Reference proteome</keyword>
<proteinExistence type="predicted"/>
<name>A0A9P0H0B0_NEZVI</name>
<accession>A0A9P0H0B0</accession>
<dbReference type="EMBL" id="OV725078">
    <property type="protein sequence ID" value="CAH1394274.1"/>
    <property type="molecule type" value="Genomic_DNA"/>
</dbReference>